<dbReference type="InterPro" id="IPR009003">
    <property type="entry name" value="Peptidase_S1_PA"/>
</dbReference>
<sequence>MTYTIKQTLIIFTICVFAFVCKGENTNDNLTGTSKNTKLNRENYIKDNYYINSLKIKIAEFSADSSTTSINELISQLERKQCKIKLSTEKSKTPFNYDKMKQSVLAIGELYKCKNCPAGHISSATAFVISEDGLCVSNYHVFDVLSEQKASVMGLGAINFEGKVFKITEVLAANKINDVLIFKIDTEGRKLTPLPLNQLASIGDKVKVISHPKRKFYAYSEGIVTRKHIPSETNSPRYTISADYAQGSSGGPVFDKNGNVIGVIESTLSLYSSDNHIQMVMKDIIPIQCVLDLISE</sequence>
<dbReference type="SUPFAM" id="SSF50494">
    <property type="entry name" value="Trypsin-like serine proteases"/>
    <property type="match status" value="1"/>
</dbReference>
<dbReference type="OrthoDB" id="636533at2"/>
<reference evidence="1 2" key="1">
    <citation type="submission" date="2019-01" db="EMBL/GenBank/DDBJ databases">
        <title>Ancylomarina salipaludis sp. nov., isolated from a salt marsh.</title>
        <authorList>
            <person name="Yoon J.-H."/>
        </authorList>
    </citation>
    <scope>NUCLEOTIDE SEQUENCE [LARGE SCALE GENOMIC DNA]</scope>
    <source>
        <strain evidence="1 2">SHSM-M15</strain>
    </source>
</reference>
<dbReference type="AlphaFoldDB" id="A0A4Q1JKF3"/>
<evidence type="ECO:0000313" key="1">
    <source>
        <dbReference type="EMBL" id="RXQ90962.1"/>
    </source>
</evidence>
<accession>A0A4Q1JKF3</accession>
<dbReference type="Gene3D" id="2.40.10.10">
    <property type="entry name" value="Trypsin-like serine proteases"/>
    <property type="match status" value="2"/>
</dbReference>
<gene>
    <name evidence="1" type="ORF">EO244_12725</name>
</gene>
<dbReference type="Proteomes" id="UP000289703">
    <property type="component" value="Unassembled WGS sequence"/>
</dbReference>
<keyword evidence="1" id="KW-0378">Hydrolase</keyword>
<keyword evidence="2" id="KW-1185">Reference proteome</keyword>
<organism evidence="1 2">
    <name type="scientific">Ancylomarina salipaludis</name>
    <dbReference type="NCBI Taxonomy" id="2501299"/>
    <lineage>
        <taxon>Bacteria</taxon>
        <taxon>Pseudomonadati</taxon>
        <taxon>Bacteroidota</taxon>
        <taxon>Bacteroidia</taxon>
        <taxon>Marinilabiliales</taxon>
        <taxon>Marinifilaceae</taxon>
        <taxon>Ancylomarina</taxon>
    </lineage>
</organism>
<dbReference type="RefSeq" id="WP_129255063.1">
    <property type="nucleotide sequence ID" value="NZ_SAXA01000012.1"/>
</dbReference>
<proteinExistence type="predicted"/>
<protein>
    <submittedName>
        <fullName evidence="1">Serine protease</fullName>
    </submittedName>
</protein>
<keyword evidence="1" id="KW-0645">Protease</keyword>
<comment type="caution">
    <text evidence="1">The sequence shown here is derived from an EMBL/GenBank/DDBJ whole genome shotgun (WGS) entry which is preliminary data.</text>
</comment>
<dbReference type="PANTHER" id="PTHR43019:SF23">
    <property type="entry name" value="PROTEASE DO-LIKE 5, CHLOROPLASTIC"/>
    <property type="match status" value="1"/>
</dbReference>
<evidence type="ECO:0000313" key="2">
    <source>
        <dbReference type="Proteomes" id="UP000289703"/>
    </source>
</evidence>
<dbReference type="Pfam" id="PF13365">
    <property type="entry name" value="Trypsin_2"/>
    <property type="match status" value="1"/>
</dbReference>
<dbReference type="GO" id="GO:0008233">
    <property type="term" value="F:peptidase activity"/>
    <property type="evidence" value="ECO:0007669"/>
    <property type="project" value="UniProtKB-KW"/>
</dbReference>
<dbReference type="GO" id="GO:0006508">
    <property type="term" value="P:proteolysis"/>
    <property type="evidence" value="ECO:0007669"/>
    <property type="project" value="UniProtKB-KW"/>
</dbReference>
<dbReference type="PANTHER" id="PTHR43019">
    <property type="entry name" value="SERINE ENDOPROTEASE DEGS"/>
    <property type="match status" value="1"/>
</dbReference>
<dbReference type="EMBL" id="SAXA01000012">
    <property type="protein sequence ID" value="RXQ90962.1"/>
    <property type="molecule type" value="Genomic_DNA"/>
</dbReference>
<dbReference type="InterPro" id="IPR043504">
    <property type="entry name" value="Peptidase_S1_PA_chymotrypsin"/>
</dbReference>
<name>A0A4Q1JKF3_9BACT</name>